<feature type="transmembrane region" description="Helical" evidence="2">
    <location>
        <begin position="26"/>
        <end position="46"/>
    </location>
</feature>
<feature type="transmembrane region" description="Helical" evidence="2">
    <location>
        <begin position="52"/>
        <end position="72"/>
    </location>
</feature>
<dbReference type="OrthoDB" id="9758229at2"/>
<name>A0A023Q1A1_9GAMM</name>
<organism evidence="7">
    <name type="scientific">Pseudoalteromonas luteoviolacea</name>
    <dbReference type="NCBI Taxonomy" id="43657"/>
    <lineage>
        <taxon>Bacteria</taxon>
        <taxon>Pseudomonadati</taxon>
        <taxon>Pseudomonadota</taxon>
        <taxon>Gammaproteobacteria</taxon>
        <taxon>Alteromonadales</taxon>
        <taxon>Pseudoalteromonadaceae</taxon>
        <taxon>Pseudoalteromonas</taxon>
    </lineage>
</organism>
<dbReference type="PANTHER" id="PTHR36153">
    <property type="entry name" value="INNER MEMBRANE PROTEIN-RELATED"/>
    <property type="match status" value="1"/>
</dbReference>
<dbReference type="AlphaFoldDB" id="A0A023Q1A1"/>
<feature type="domain" description="Type VI secretion system component TssM1 helical" evidence="6">
    <location>
        <begin position="984"/>
        <end position="1082"/>
    </location>
</feature>
<dbReference type="InterPro" id="IPR048677">
    <property type="entry name" value="TssM1_hel"/>
</dbReference>
<sequence length="1241" mass="140530">MAGSVNKSGLIHLLLNFFSSRATAKWIGLFALLSLAWFGGRFIGLGGVDQRLWLMGGIFVVFMLVLFVRWLWAKRSGDKLASELANHNASSEAEVAEIKEKMQDALAALKASHLGAGYRGNTALYALPWYMIIGPSATGKSTLFANSGLHFPYSKSNQMHIQGFGGTRNCDWWFSDQAILIDTAGRYTTEERDKEQWLSFLKLLKKNRPKLPINGVMVAISIADILTSDTEQVRDHVKQIRTRIDELINQLGIIFPIYIVFTKTDLISGFEPFFNELSEQERLQPWGAYLLDKNQTPTSDEACDTFNAEMESMYQRLCQQRLVKMTRERDTQRKQLIYDFPNQFKAASDKVSEFVEILFKENPFQEIPWFAGVYFTSGTQEGVPIERSSKTKLATFRSVLFEYRQQSLTSAFFVNKVFNDVMFKLQDLTKGNRKKRKIQKWVKGLAICTSITAIGLMSGLLFNSYTHNTQLLDTGELLSKHVIATSVEHQPEVEQFNAVLALFEHYQTLEAYEQKLPWYFLLGVYSADTTKAPIKHILQQRVQSLIGGPAAQQIATALASSHTQWQDLQMAEEQVIKRVEPQLRDSYYNLMKFQLMMSDEFARLDHGFVSNAILSMVAQRLELDIEADETAQTTEKMRVLVNFYIAQLRQDTEAPGLDVWASQEHLIAQARANLTTDPQPDVIYGQIKDKVSVSNPELTLDQMMSQNNKTFLKSELTVPYVFTQKAWQSEVYSEIKRRANIAFSGDWVMGTEQAGAEGAIDEAKANELASAIRALYFKEYATAWFDFINAVEVRPFNTSNAASLTLGQLSSTQGPLVDLMKAIDANINLSNAPLQEPEKLSGVSEKIIDKVKSDTLLGNSKGLESLSSKKVPELAQRFADLRRYTSVSEEAQISDYLQQYLGALSAFHSDIKGIAASNDDDFMAMAFSRSLLTGEDKENALQSAWVVVESQVRALDPDSKQVLERLLKAPLLASVQTVMNEARSQLNDRWYNNVYISYKDNLKGKYPFNLTGPDAAVEDISELLNRDSGIFWEFMDANLAPFLKLKRGVWVEKTWNGIGLGFDKPVLDKLTKARKVTRSLFPREGSEVGIRFQMMPVAQRGVRETYIGYSDQSYRYRNEPEEWRRFTWPARTGAEKATIYGMDRKGNRIEIQKDGPWALLKILNEARVKWVKGTEYMATWELLLPEEESSEAPEHIQVQVALKSSRNSGIFSKYFMSSFALPEALFTGRVQLASQAAKQVH</sequence>
<gene>
    <name evidence="8" type="ORF">JF50_17240</name>
</gene>
<dbReference type="Pfam" id="PF14331">
    <property type="entry name" value="IcmF-related_N"/>
    <property type="match status" value="1"/>
</dbReference>
<dbReference type="PANTHER" id="PTHR36153:SF1">
    <property type="entry name" value="TYPE VI SECRETION SYSTEM COMPONENT TSSM1"/>
    <property type="match status" value="1"/>
</dbReference>
<dbReference type="EMBL" id="JWIC01000007">
    <property type="protein sequence ID" value="KID56048.1"/>
    <property type="molecule type" value="Genomic_DNA"/>
</dbReference>
<evidence type="ECO:0000259" key="6">
    <source>
        <dbReference type="Pfam" id="PF21070"/>
    </source>
</evidence>
<dbReference type="Pfam" id="PF06744">
    <property type="entry name" value="IcmF_C"/>
    <property type="match status" value="1"/>
</dbReference>
<feature type="domain" description="Type VI secretion system IcmF C-terminal" evidence="3">
    <location>
        <begin position="1092"/>
        <end position="1182"/>
    </location>
</feature>
<evidence type="ECO:0000313" key="7">
    <source>
        <dbReference type="EMBL" id="AHX39927.1"/>
    </source>
</evidence>
<dbReference type="Proteomes" id="UP000031327">
    <property type="component" value="Unassembled WGS sequence"/>
</dbReference>
<feature type="coiled-coil region" evidence="1">
    <location>
        <begin position="81"/>
        <end position="108"/>
    </location>
</feature>
<keyword evidence="2" id="KW-0472">Membrane</keyword>
<reference evidence="7" key="1">
    <citation type="journal article" date="2014" name="Science">
        <title>Marine tubeworm metamorphosis induced by arrays of bacterial phage tail-like structures.</title>
        <authorList>
            <person name="Shikuma N.J."/>
            <person name="Pilhofer M."/>
            <person name="Weiss G.L."/>
            <person name="Hadfield M.G."/>
            <person name="Jensen G.J."/>
            <person name="Newman D.K."/>
        </authorList>
    </citation>
    <scope>NUCLEOTIDE SEQUENCE</scope>
    <source>
        <strain evidence="7">HI1</strain>
    </source>
</reference>
<dbReference type="EMBL" id="KF724688">
    <property type="protein sequence ID" value="AHX39927.1"/>
    <property type="molecule type" value="Genomic_DNA"/>
</dbReference>
<dbReference type="RefSeq" id="WP_039610620.1">
    <property type="nucleotide sequence ID" value="NZ_JWIC01000007.1"/>
</dbReference>
<evidence type="ECO:0000256" key="2">
    <source>
        <dbReference type="SAM" id="Phobius"/>
    </source>
</evidence>
<dbReference type="InterPro" id="IPR009612">
    <property type="entry name" value="IcmF-rel"/>
</dbReference>
<dbReference type="InterPro" id="IPR025743">
    <property type="entry name" value="TssM1_N"/>
</dbReference>
<evidence type="ECO:0000259" key="4">
    <source>
        <dbReference type="Pfam" id="PF06761"/>
    </source>
</evidence>
<feature type="domain" description="IcmF-related" evidence="4">
    <location>
        <begin position="502"/>
        <end position="827"/>
    </location>
</feature>
<dbReference type="InterPro" id="IPR010623">
    <property type="entry name" value="IcmF_C"/>
</dbReference>
<dbReference type="InterPro" id="IPR017731">
    <property type="entry name" value="TssM1-like"/>
</dbReference>
<dbReference type="Gene3D" id="3.40.50.300">
    <property type="entry name" value="P-loop containing nucleotide triphosphate hydrolases"/>
    <property type="match status" value="1"/>
</dbReference>
<evidence type="ECO:0000259" key="5">
    <source>
        <dbReference type="Pfam" id="PF14331"/>
    </source>
</evidence>
<protein>
    <submittedName>
        <fullName evidence="7">IcmF-related protein</fullName>
    </submittedName>
    <submittedName>
        <fullName evidence="8">Type VI secretion protein</fullName>
    </submittedName>
</protein>
<evidence type="ECO:0000259" key="3">
    <source>
        <dbReference type="Pfam" id="PF06744"/>
    </source>
</evidence>
<dbReference type="InterPro" id="IPR053156">
    <property type="entry name" value="T6SS_TssM-like"/>
</dbReference>
<keyword evidence="1" id="KW-0175">Coiled coil</keyword>
<feature type="domain" description="Type VI secretion system component TssM1 N-terminal" evidence="5">
    <location>
        <begin position="191"/>
        <end position="448"/>
    </location>
</feature>
<keyword evidence="2" id="KW-1133">Transmembrane helix</keyword>
<evidence type="ECO:0000313" key="9">
    <source>
        <dbReference type="Proteomes" id="UP000031327"/>
    </source>
</evidence>
<evidence type="ECO:0000256" key="1">
    <source>
        <dbReference type="SAM" id="Coils"/>
    </source>
</evidence>
<accession>A0A023Q1A1</accession>
<dbReference type="SUPFAM" id="SSF52540">
    <property type="entry name" value="P-loop containing nucleoside triphosphate hydrolases"/>
    <property type="match status" value="1"/>
</dbReference>
<dbReference type="Pfam" id="PF21070">
    <property type="entry name" value="IcmF_helical"/>
    <property type="match status" value="1"/>
</dbReference>
<proteinExistence type="predicted"/>
<dbReference type="Pfam" id="PF06761">
    <property type="entry name" value="IcmF-related"/>
    <property type="match status" value="1"/>
</dbReference>
<keyword evidence="2" id="KW-0812">Transmembrane</keyword>
<dbReference type="InterPro" id="IPR027417">
    <property type="entry name" value="P-loop_NTPase"/>
</dbReference>
<reference evidence="8 9" key="2">
    <citation type="submission" date="2014-12" db="EMBL/GenBank/DDBJ databases">
        <title>Draft Genome Sequence of Pseudoalteromonas luteoviolacea HI1.</title>
        <authorList>
            <person name="Asahina A.Y."/>
            <person name="Hadfield M.G."/>
        </authorList>
    </citation>
    <scope>NUCLEOTIDE SEQUENCE [LARGE SCALE GENOMIC DNA]</scope>
    <source>
        <strain evidence="8 9">HI1</strain>
    </source>
</reference>
<evidence type="ECO:0000313" key="8">
    <source>
        <dbReference type="EMBL" id="KID56048.1"/>
    </source>
</evidence>
<dbReference type="NCBIfam" id="TIGR03348">
    <property type="entry name" value="VI_IcmF"/>
    <property type="match status" value="1"/>
</dbReference>